<dbReference type="InterPro" id="IPR036397">
    <property type="entry name" value="RNaseH_sf"/>
</dbReference>
<dbReference type="SUPFAM" id="SSF53098">
    <property type="entry name" value="Ribonuclease H-like"/>
    <property type="match status" value="1"/>
</dbReference>
<gene>
    <name evidence="2" type="ORF">MA16_Dca006474</name>
</gene>
<dbReference type="InterPro" id="IPR012337">
    <property type="entry name" value="RNaseH-like_sf"/>
</dbReference>
<keyword evidence="3" id="KW-1185">Reference proteome</keyword>
<dbReference type="CDD" id="cd09279">
    <property type="entry name" value="RNase_HI_like"/>
    <property type="match status" value="1"/>
</dbReference>
<dbReference type="Proteomes" id="UP000233837">
    <property type="component" value="Unassembled WGS sequence"/>
</dbReference>
<evidence type="ECO:0000259" key="1">
    <source>
        <dbReference type="PROSITE" id="PS50879"/>
    </source>
</evidence>
<dbReference type="PROSITE" id="PS50879">
    <property type="entry name" value="RNASE_H_1"/>
    <property type="match status" value="1"/>
</dbReference>
<dbReference type="PANTHER" id="PTHR48475">
    <property type="entry name" value="RIBONUCLEASE H"/>
    <property type="match status" value="1"/>
</dbReference>
<protein>
    <recommendedName>
        <fullName evidence="1">RNase H type-1 domain-containing protein</fullName>
    </recommendedName>
</protein>
<dbReference type="PANTHER" id="PTHR48475:SF1">
    <property type="entry name" value="RNASE H TYPE-1 DOMAIN-CONTAINING PROTEIN"/>
    <property type="match status" value="1"/>
</dbReference>
<dbReference type="GO" id="GO:0003676">
    <property type="term" value="F:nucleic acid binding"/>
    <property type="evidence" value="ECO:0007669"/>
    <property type="project" value="InterPro"/>
</dbReference>
<reference evidence="2 3" key="1">
    <citation type="journal article" date="2016" name="Sci. Rep.">
        <title>The Dendrobium catenatum Lindl. genome sequence provides insights into polysaccharide synthase, floral development and adaptive evolution.</title>
        <authorList>
            <person name="Zhang G.Q."/>
            <person name="Xu Q."/>
            <person name="Bian C."/>
            <person name="Tsai W.C."/>
            <person name="Yeh C.M."/>
            <person name="Liu K.W."/>
            <person name="Yoshida K."/>
            <person name="Zhang L.S."/>
            <person name="Chang S.B."/>
            <person name="Chen F."/>
            <person name="Shi Y."/>
            <person name="Su Y.Y."/>
            <person name="Zhang Y.Q."/>
            <person name="Chen L.J."/>
            <person name="Yin Y."/>
            <person name="Lin M."/>
            <person name="Huang H."/>
            <person name="Deng H."/>
            <person name="Wang Z.W."/>
            <person name="Zhu S.L."/>
            <person name="Zhao X."/>
            <person name="Deng C."/>
            <person name="Niu S.C."/>
            <person name="Huang J."/>
            <person name="Wang M."/>
            <person name="Liu G.H."/>
            <person name="Yang H.J."/>
            <person name="Xiao X.J."/>
            <person name="Hsiao Y.Y."/>
            <person name="Wu W.L."/>
            <person name="Chen Y.Y."/>
            <person name="Mitsuda N."/>
            <person name="Ohme-Takagi M."/>
            <person name="Luo Y.B."/>
            <person name="Van de Peer Y."/>
            <person name="Liu Z.J."/>
        </authorList>
    </citation>
    <scope>NUCLEOTIDE SEQUENCE [LARGE SCALE GENOMIC DNA]</scope>
    <source>
        <tissue evidence="2">The whole plant</tissue>
    </source>
</reference>
<dbReference type="GO" id="GO:0004523">
    <property type="term" value="F:RNA-DNA hybrid ribonuclease activity"/>
    <property type="evidence" value="ECO:0007669"/>
    <property type="project" value="InterPro"/>
</dbReference>
<dbReference type="Pfam" id="PF13456">
    <property type="entry name" value="RVT_3"/>
    <property type="match status" value="1"/>
</dbReference>
<name>A0A2I0X7V2_9ASPA</name>
<accession>A0A2I0X7V2</accession>
<sequence>MTQIFDDLIHNQVEYYIDDLVIKSKVKEAHLYDLRIIFVKAGVGLVFITPDKGMMHFSYHLLEPCTNNEAEYKALITGLELVILMEIKEIKIFGDSQLVINQITGTYKVLNPKLLKFHQYTIHLLEQIPIVTMYRIPSGSNSSADALSKLAKEFAYLEEDSIPIEVQGRQVLSPIDFEYINKQVFHVLSTSSVVDEEGDWRQPIIEYLQEGKLPHERSLAHQINKRVLSYALVNNALYR</sequence>
<evidence type="ECO:0000313" key="2">
    <source>
        <dbReference type="EMBL" id="PKU83999.1"/>
    </source>
</evidence>
<dbReference type="Gene3D" id="3.30.420.10">
    <property type="entry name" value="Ribonuclease H-like superfamily/Ribonuclease H"/>
    <property type="match status" value="1"/>
</dbReference>
<dbReference type="EMBL" id="KZ502070">
    <property type="protein sequence ID" value="PKU83999.1"/>
    <property type="molecule type" value="Genomic_DNA"/>
</dbReference>
<evidence type="ECO:0000313" key="3">
    <source>
        <dbReference type="Proteomes" id="UP000233837"/>
    </source>
</evidence>
<organism evidence="2 3">
    <name type="scientific">Dendrobium catenatum</name>
    <dbReference type="NCBI Taxonomy" id="906689"/>
    <lineage>
        <taxon>Eukaryota</taxon>
        <taxon>Viridiplantae</taxon>
        <taxon>Streptophyta</taxon>
        <taxon>Embryophyta</taxon>
        <taxon>Tracheophyta</taxon>
        <taxon>Spermatophyta</taxon>
        <taxon>Magnoliopsida</taxon>
        <taxon>Liliopsida</taxon>
        <taxon>Asparagales</taxon>
        <taxon>Orchidaceae</taxon>
        <taxon>Epidendroideae</taxon>
        <taxon>Malaxideae</taxon>
        <taxon>Dendrobiinae</taxon>
        <taxon>Dendrobium</taxon>
    </lineage>
</organism>
<reference evidence="2 3" key="2">
    <citation type="journal article" date="2017" name="Nature">
        <title>The Apostasia genome and the evolution of orchids.</title>
        <authorList>
            <person name="Zhang G.Q."/>
            <person name="Liu K.W."/>
            <person name="Li Z."/>
            <person name="Lohaus R."/>
            <person name="Hsiao Y.Y."/>
            <person name="Niu S.C."/>
            <person name="Wang J.Y."/>
            <person name="Lin Y.C."/>
            <person name="Xu Q."/>
            <person name="Chen L.J."/>
            <person name="Yoshida K."/>
            <person name="Fujiwara S."/>
            <person name="Wang Z.W."/>
            <person name="Zhang Y.Q."/>
            <person name="Mitsuda N."/>
            <person name="Wang M."/>
            <person name="Liu G.H."/>
            <person name="Pecoraro L."/>
            <person name="Huang H.X."/>
            <person name="Xiao X.J."/>
            <person name="Lin M."/>
            <person name="Wu X.Y."/>
            <person name="Wu W.L."/>
            <person name="Chen Y.Y."/>
            <person name="Chang S.B."/>
            <person name="Sakamoto S."/>
            <person name="Ohme-Takagi M."/>
            <person name="Yagi M."/>
            <person name="Zeng S.J."/>
            <person name="Shen C.Y."/>
            <person name="Yeh C.M."/>
            <person name="Luo Y.B."/>
            <person name="Tsai W.C."/>
            <person name="Van de Peer Y."/>
            <person name="Liu Z.J."/>
        </authorList>
    </citation>
    <scope>NUCLEOTIDE SEQUENCE [LARGE SCALE GENOMIC DNA]</scope>
    <source>
        <tissue evidence="2">The whole plant</tissue>
    </source>
</reference>
<dbReference type="InterPro" id="IPR002156">
    <property type="entry name" value="RNaseH_domain"/>
</dbReference>
<dbReference type="AlphaFoldDB" id="A0A2I0X7V2"/>
<feature type="domain" description="RNase H type-1" evidence="1">
    <location>
        <begin position="9"/>
        <end position="153"/>
    </location>
</feature>
<proteinExistence type="predicted"/>